<dbReference type="EMBL" id="JAADJZ010000003">
    <property type="protein sequence ID" value="KAF2876153.1"/>
    <property type="molecule type" value="Genomic_DNA"/>
</dbReference>
<sequence>MTVMFSRSSVAARPRVKSGVDSFFSLAWTSPPASVLSSPGAFMVRSLVVAGLIPTHCNKTERVLVVWGFSCPTTRSKDARSCASGTAPRTSAKVATIELSLSRCYRRLCPTPPSSSAQSQGSGAAGDRGYFKFVLAIDLRHWSSKVRA</sequence>
<protein>
    <submittedName>
        <fullName evidence="1">Uncharacterized protein</fullName>
    </submittedName>
</protein>
<organism evidence="1 2">
    <name type="scientific">Massariosphaeria phaeospora</name>
    <dbReference type="NCBI Taxonomy" id="100035"/>
    <lineage>
        <taxon>Eukaryota</taxon>
        <taxon>Fungi</taxon>
        <taxon>Dikarya</taxon>
        <taxon>Ascomycota</taxon>
        <taxon>Pezizomycotina</taxon>
        <taxon>Dothideomycetes</taxon>
        <taxon>Pleosporomycetidae</taxon>
        <taxon>Pleosporales</taxon>
        <taxon>Pleosporales incertae sedis</taxon>
        <taxon>Massariosphaeria</taxon>
    </lineage>
</organism>
<comment type="caution">
    <text evidence="1">The sequence shown here is derived from an EMBL/GenBank/DDBJ whole genome shotgun (WGS) entry which is preliminary data.</text>
</comment>
<reference evidence="1 2" key="1">
    <citation type="submission" date="2020-01" db="EMBL/GenBank/DDBJ databases">
        <authorList>
            <consortium name="DOE Joint Genome Institute"/>
            <person name="Haridas S."/>
            <person name="Albert R."/>
            <person name="Binder M."/>
            <person name="Bloem J."/>
            <person name="Labutti K."/>
            <person name="Salamov A."/>
            <person name="Andreopoulos B."/>
            <person name="Baker S.E."/>
            <person name="Barry K."/>
            <person name="Bills G."/>
            <person name="Bluhm B.H."/>
            <person name="Cannon C."/>
            <person name="Castanera R."/>
            <person name="Culley D.E."/>
            <person name="Daum C."/>
            <person name="Ezra D."/>
            <person name="Gonzalez J.B."/>
            <person name="Henrissat B."/>
            <person name="Kuo A."/>
            <person name="Liang C."/>
            <person name="Lipzen A."/>
            <person name="Lutzoni F."/>
            <person name="Magnuson J."/>
            <person name="Mondo S."/>
            <person name="Nolan M."/>
            <person name="Ohm R."/>
            <person name="Pangilinan J."/>
            <person name="Park H.-J.H."/>
            <person name="Ramirez L."/>
            <person name="Alfaro M."/>
            <person name="Sun H."/>
            <person name="Tritt A."/>
            <person name="Yoshinaga Y."/>
            <person name="Zwiers L.-H.L."/>
            <person name="Turgeon B.G."/>
            <person name="Goodwin S.B."/>
            <person name="Spatafora J.W."/>
            <person name="Crous P.W."/>
            <person name="Grigoriev I.V."/>
        </authorList>
    </citation>
    <scope>NUCLEOTIDE SEQUENCE [LARGE SCALE GENOMIC DNA]</scope>
    <source>
        <strain evidence="1 2">CBS 611.86</strain>
    </source>
</reference>
<gene>
    <name evidence="1" type="ORF">BDV95DRAFT_590328</name>
</gene>
<dbReference type="Proteomes" id="UP000481861">
    <property type="component" value="Unassembled WGS sequence"/>
</dbReference>
<evidence type="ECO:0000313" key="1">
    <source>
        <dbReference type="EMBL" id="KAF2876153.1"/>
    </source>
</evidence>
<accession>A0A7C8IH00</accession>
<name>A0A7C8IH00_9PLEO</name>
<dbReference type="AlphaFoldDB" id="A0A7C8IH00"/>
<keyword evidence="2" id="KW-1185">Reference proteome</keyword>
<evidence type="ECO:0000313" key="2">
    <source>
        <dbReference type="Proteomes" id="UP000481861"/>
    </source>
</evidence>
<proteinExistence type="predicted"/>